<gene>
    <name evidence="1" type="ORF">DZC30_18680</name>
</gene>
<name>A0A373FB04_COMTE</name>
<sequence>MSNYEFSFSSLRAINLNVTDEKEYMQFCIDHCTNVIANASDFVRRVAEGKIDIDKNTKPELIAARASMLLIKQKLEEFQEFSSGKSNVTKFYADALAKNESNFKQIGVAEDLLKTYFML</sequence>
<dbReference type="AlphaFoldDB" id="A0A373FB04"/>
<keyword evidence="2" id="KW-1185">Reference proteome</keyword>
<proteinExistence type="predicted"/>
<accession>A0A373FB04</accession>
<reference evidence="1 2" key="1">
    <citation type="submission" date="2018-08" db="EMBL/GenBank/DDBJ databases">
        <title>Comamonas testosteroni strain SWCO2.</title>
        <authorList>
            <person name="Jiang N."/>
            <person name="Zhang X.Z."/>
        </authorList>
    </citation>
    <scope>NUCLEOTIDE SEQUENCE [LARGE SCALE GENOMIC DNA]</scope>
    <source>
        <strain evidence="1 2">SWCO2</strain>
    </source>
</reference>
<evidence type="ECO:0000313" key="1">
    <source>
        <dbReference type="EMBL" id="RGE41336.1"/>
    </source>
</evidence>
<organism evidence="1 2">
    <name type="scientific">Comamonas testosteroni</name>
    <name type="common">Pseudomonas testosteroni</name>
    <dbReference type="NCBI Taxonomy" id="285"/>
    <lineage>
        <taxon>Bacteria</taxon>
        <taxon>Pseudomonadati</taxon>
        <taxon>Pseudomonadota</taxon>
        <taxon>Betaproteobacteria</taxon>
        <taxon>Burkholderiales</taxon>
        <taxon>Comamonadaceae</taxon>
        <taxon>Comamonas</taxon>
    </lineage>
</organism>
<comment type="caution">
    <text evidence="1">The sequence shown here is derived from an EMBL/GenBank/DDBJ whole genome shotgun (WGS) entry which is preliminary data.</text>
</comment>
<dbReference type="EMBL" id="QURR01000029">
    <property type="protein sequence ID" value="RGE41336.1"/>
    <property type="molecule type" value="Genomic_DNA"/>
</dbReference>
<protein>
    <submittedName>
        <fullName evidence="1">Uncharacterized protein</fullName>
    </submittedName>
</protein>
<evidence type="ECO:0000313" key="2">
    <source>
        <dbReference type="Proteomes" id="UP000261948"/>
    </source>
</evidence>
<dbReference type="Proteomes" id="UP000261948">
    <property type="component" value="Unassembled WGS sequence"/>
</dbReference>